<dbReference type="InterPro" id="IPR003661">
    <property type="entry name" value="HisK_dim/P_dom"/>
</dbReference>
<dbReference type="Gene3D" id="1.10.287.130">
    <property type="match status" value="1"/>
</dbReference>
<dbReference type="InterPro" id="IPR036097">
    <property type="entry name" value="HisK_dim/P_sf"/>
</dbReference>
<reference evidence="11 12" key="1">
    <citation type="journal article" date="2015" name="MBio">
        <title>Genome-Resolved Metagenomic Analysis Reveals Roles for Candidate Phyla and Other Microbial Community Members in Biogeochemical Transformations in Oil Reservoirs.</title>
        <authorList>
            <person name="Hu P."/>
            <person name="Tom L."/>
            <person name="Singh A."/>
            <person name="Thomas B.C."/>
            <person name="Baker B.J."/>
            <person name="Piceno Y.M."/>
            <person name="Andersen G.L."/>
            <person name="Banfield J.F."/>
        </authorList>
    </citation>
    <scope>NUCLEOTIDE SEQUENCE [LARGE SCALE GENOMIC DNA]</scope>
    <source>
        <strain evidence="11">57_489</strain>
    </source>
</reference>
<feature type="domain" description="PAC" evidence="10">
    <location>
        <begin position="573"/>
        <end position="623"/>
    </location>
</feature>
<dbReference type="Pfam" id="PF08448">
    <property type="entry name" value="PAS_4"/>
    <property type="match status" value="1"/>
</dbReference>
<dbReference type="SMART" id="SM00091">
    <property type="entry name" value="PAS"/>
    <property type="match status" value="4"/>
</dbReference>
<dbReference type="PATRIC" id="fig|301375.7.peg.847"/>
<keyword evidence="5 11" id="KW-0418">Kinase</keyword>
<dbReference type="SUPFAM" id="SSF52172">
    <property type="entry name" value="CheY-like"/>
    <property type="match status" value="1"/>
</dbReference>
<dbReference type="Gene3D" id="3.40.50.2300">
    <property type="match status" value="1"/>
</dbReference>
<dbReference type="SUPFAM" id="SSF47384">
    <property type="entry name" value="Homodimeric domain of signal transducing histidine kinase"/>
    <property type="match status" value="1"/>
</dbReference>
<evidence type="ECO:0000256" key="3">
    <source>
        <dbReference type="ARBA" id="ARBA00022553"/>
    </source>
</evidence>
<dbReference type="Pfam" id="PF02518">
    <property type="entry name" value="HATPase_c"/>
    <property type="match status" value="1"/>
</dbReference>
<sequence length="865" mass="98476">MKIDTAGSRAEATDKLNASFYDVIVTDYSMDGIALLKTARSKDPEIPFILLIDFDEGAISEALKYGAEHCFKGRDRGVFFSDLDHRIRKAVEWRRERVLHQELDERHRALLQSLPAITFSSSLDFVPTSIRGKVEEITGYTKEEISSCNPSWGQIIHPDEFLWLRPKMDGARAGSLNISENEYRIVRKDGEVAWVHELVQIVCEGPGHSAKVEGVLYDITFRKRTEAALKDSESRYRELAGLLPLIAFELDLEGRVTFYNQKGLEVFGYSPEDLRRGLTIFDVIVNDDPDELEGGFRLALKGVCPDYELLMKRKDGSAFPTIIKTAPIIRDGHPSGLRGIIVDISERKEMEEALRESERFYRTIIEDQTDLICRFRPDGVITFANDAYYRYFGKTREELIGQTFMPLIPEEDQEMVRQKFSSLSRDSPLTSYEHRVVLPGGLVRWQRWTDRAIFDDSGELVEFQSVGQDITEKKKLDDELRRAHKRLMDIIGFLPDATFVVDEDRRVIAWNRAIEDMTGVRKEEIIGEGDYAYAEPFYGSKKPMLVDLIFLDDEDTASHYDRVIKKGKDIFGEVFAPTLYGGRGSHLWAVASPLFDDEGRVVGAIESIRDVTERKRAEKMLQRAHHELEARVAERTRELEAKNAEMERFVYTVSHDLRSPLVTIQGFLGFLKEDVRDRDVEKIDADIEMISDAVKNMDYLLQDTLRLSRIGRVANPPEAVPFGEIVRGALGLVSEMARSKGVEISTAEGWPILHVDRLRIREVLVNLIENGIRYSAGRPRPLVEVGWRKDDEETVFFVRDNGIGINPGQQEKVFELFYKADPEGEGTGAGLAIVKRIIEVHGGRIWVESEEGEGSTFCFTLPVVD</sequence>
<comment type="catalytic activity">
    <reaction evidence="1">
        <text>ATP + protein L-histidine = ADP + protein N-phospho-L-histidine.</text>
        <dbReference type="EC" id="2.7.13.3"/>
    </reaction>
</comment>
<dbReference type="SUPFAM" id="SSF55785">
    <property type="entry name" value="PYP-like sensor domain (PAS domain)"/>
    <property type="match status" value="4"/>
</dbReference>
<dbReference type="Pfam" id="PF08447">
    <property type="entry name" value="PAS_3"/>
    <property type="match status" value="1"/>
</dbReference>
<dbReference type="PROSITE" id="PS50110">
    <property type="entry name" value="RESPONSE_REGULATORY"/>
    <property type="match status" value="1"/>
</dbReference>
<dbReference type="PRINTS" id="PR00344">
    <property type="entry name" value="BCTRLSENSOR"/>
</dbReference>
<evidence type="ECO:0000259" key="10">
    <source>
        <dbReference type="PROSITE" id="PS50113"/>
    </source>
</evidence>
<dbReference type="InterPro" id="IPR013656">
    <property type="entry name" value="PAS_4"/>
</dbReference>
<feature type="domain" description="Histidine kinase" evidence="7">
    <location>
        <begin position="652"/>
        <end position="865"/>
    </location>
</feature>
<evidence type="ECO:0000259" key="9">
    <source>
        <dbReference type="PROSITE" id="PS50112"/>
    </source>
</evidence>
<dbReference type="InterPro" id="IPR004358">
    <property type="entry name" value="Sig_transdc_His_kin-like_C"/>
</dbReference>
<dbReference type="InterPro" id="IPR035965">
    <property type="entry name" value="PAS-like_dom_sf"/>
</dbReference>
<feature type="domain" description="PAS" evidence="9">
    <location>
        <begin position="103"/>
        <end position="160"/>
    </location>
</feature>
<feature type="domain" description="Response regulatory" evidence="8">
    <location>
        <begin position="1"/>
        <end position="88"/>
    </location>
</feature>
<evidence type="ECO:0000259" key="7">
    <source>
        <dbReference type="PROSITE" id="PS50109"/>
    </source>
</evidence>
<dbReference type="PANTHER" id="PTHR43304">
    <property type="entry name" value="PHYTOCHROME-LIKE PROTEIN CPH1"/>
    <property type="match status" value="1"/>
</dbReference>
<keyword evidence="4" id="KW-0808">Transferase</keyword>
<evidence type="ECO:0000313" key="12">
    <source>
        <dbReference type="Proteomes" id="UP000057043"/>
    </source>
</evidence>
<dbReference type="InterPro" id="IPR001789">
    <property type="entry name" value="Sig_transdc_resp-reg_receiver"/>
</dbReference>
<dbReference type="InterPro" id="IPR005467">
    <property type="entry name" value="His_kinase_dom"/>
</dbReference>
<feature type="domain" description="PAC" evidence="10">
    <location>
        <begin position="305"/>
        <end position="356"/>
    </location>
</feature>
<evidence type="ECO:0000256" key="6">
    <source>
        <dbReference type="PROSITE-ProRule" id="PRU00169"/>
    </source>
</evidence>
<dbReference type="PROSITE" id="PS50109">
    <property type="entry name" value="HIS_KIN"/>
    <property type="match status" value="1"/>
</dbReference>
<feature type="domain" description="PAC" evidence="10">
    <location>
        <begin position="430"/>
        <end position="482"/>
    </location>
</feature>
<dbReference type="SMART" id="SM00388">
    <property type="entry name" value="HisKA"/>
    <property type="match status" value="1"/>
</dbReference>
<dbReference type="Pfam" id="PF00512">
    <property type="entry name" value="HisKA"/>
    <property type="match status" value="1"/>
</dbReference>
<dbReference type="Proteomes" id="UP000057043">
    <property type="component" value="Unassembled WGS sequence"/>
</dbReference>
<dbReference type="CDD" id="cd00156">
    <property type="entry name" value="REC"/>
    <property type="match status" value="1"/>
</dbReference>
<dbReference type="Pfam" id="PF00989">
    <property type="entry name" value="PAS"/>
    <property type="match status" value="1"/>
</dbReference>
<evidence type="ECO:0000313" key="11">
    <source>
        <dbReference type="EMBL" id="KUK45515.1"/>
    </source>
</evidence>
<name>A0A101FW49_9EURY</name>
<evidence type="ECO:0000256" key="4">
    <source>
        <dbReference type="ARBA" id="ARBA00022679"/>
    </source>
</evidence>
<dbReference type="AlphaFoldDB" id="A0A101FW49"/>
<dbReference type="InterPro" id="IPR011006">
    <property type="entry name" value="CheY-like_superfamily"/>
</dbReference>
<dbReference type="PANTHER" id="PTHR43304:SF1">
    <property type="entry name" value="PAC DOMAIN-CONTAINING PROTEIN"/>
    <property type="match status" value="1"/>
</dbReference>
<dbReference type="InterPro" id="IPR000700">
    <property type="entry name" value="PAS-assoc_C"/>
</dbReference>
<comment type="caution">
    <text evidence="11">The sequence shown here is derived from an EMBL/GenBank/DDBJ whole genome shotgun (WGS) entry which is preliminary data.</text>
</comment>
<dbReference type="EMBL" id="LGFT01000002">
    <property type="protein sequence ID" value="KUK45515.1"/>
    <property type="molecule type" value="Genomic_DNA"/>
</dbReference>
<dbReference type="InterPro" id="IPR003594">
    <property type="entry name" value="HATPase_dom"/>
</dbReference>
<dbReference type="InterPro" id="IPR036890">
    <property type="entry name" value="HATPase_C_sf"/>
</dbReference>
<dbReference type="Pfam" id="PF13426">
    <property type="entry name" value="PAS_9"/>
    <property type="match status" value="1"/>
</dbReference>
<evidence type="ECO:0000256" key="1">
    <source>
        <dbReference type="ARBA" id="ARBA00000085"/>
    </source>
</evidence>
<dbReference type="Gene3D" id="3.30.450.20">
    <property type="entry name" value="PAS domain"/>
    <property type="match status" value="4"/>
</dbReference>
<dbReference type="NCBIfam" id="TIGR00229">
    <property type="entry name" value="sensory_box"/>
    <property type="match status" value="4"/>
</dbReference>
<dbReference type="SMART" id="SM00086">
    <property type="entry name" value="PAC"/>
    <property type="match status" value="4"/>
</dbReference>
<dbReference type="InterPro" id="IPR052162">
    <property type="entry name" value="Sensor_kinase/Photoreceptor"/>
</dbReference>
<dbReference type="Gene3D" id="3.30.565.10">
    <property type="entry name" value="Histidine kinase-like ATPase, C-terminal domain"/>
    <property type="match status" value="1"/>
</dbReference>
<feature type="modified residue" description="4-aspartylphosphate" evidence="6">
    <location>
        <position position="27"/>
    </location>
</feature>
<dbReference type="SMART" id="SM00387">
    <property type="entry name" value="HATPase_c"/>
    <property type="match status" value="1"/>
</dbReference>
<dbReference type="GO" id="GO:0006355">
    <property type="term" value="P:regulation of DNA-templated transcription"/>
    <property type="evidence" value="ECO:0007669"/>
    <property type="project" value="InterPro"/>
</dbReference>
<accession>A0A101FW49</accession>
<evidence type="ECO:0000256" key="2">
    <source>
        <dbReference type="ARBA" id="ARBA00012438"/>
    </source>
</evidence>
<dbReference type="InterPro" id="IPR013655">
    <property type="entry name" value="PAS_fold_3"/>
</dbReference>
<organism evidence="11 12">
    <name type="scientific">Methanothrix harundinacea</name>
    <dbReference type="NCBI Taxonomy" id="301375"/>
    <lineage>
        <taxon>Archaea</taxon>
        <taxon>Methanobacteriati</taxon>
        <taxon>Methanobacteriota</taxon>
        <taxon>Stenosarchaea group</taxon>
        <taxon>Methanomicrobia</taxon>
        <taxon>Methanotrichales</taxon>
        <taxon>Methanotrichaceae</taxon>
        <taxon>Methanothrix</taxon>
    </lineage>
</organism>
<dbReference type="SUPFAM" id="SSF55874">
    <property type="entry name" value="ATPase domain of HSP90 chaperone/DNA topoisomerase II/histidine kinase"/>
    <property type="match status" value="1"/>
</dbReference>
<dbReference type="FunFam" id="3.30.565.10:FF:000006">
    <property type="entry name" value="Sensor histidine kinase WalK"/>
    <property type="match status" value="1"/>
</dbReference>
<dbReference type="InterPro" id="IPR013767">
    <property type="entry name" value="PAS_fold"/>
</dbReference>
<evidence type="ECO:0000256" key="5">
    <source>
        <dbReference type="ARBA" id="ARBA00022777"/>
    </source>
</evidence>
<dbReference type="PROSITE" id="PS50113">
    <property type="entry name" value="PAC"/>
    <property type="match status" value="4"/>
</dbReference>
<dbReference type="CDD" id="cd00130">
    <property type="entry name" value="PAS"/>
    <property type="match status" value="4"/>
</dbReference>
<feature type="domain" description="PAC" evidence="10">
    <location>
        <begin position="179"/>
        <end position="231"/>
    </location>
</feature>
<dbReference type="CDD" id="cd00082">
    <property type="entry name" value="HisKA"/>
    <property type="match status" value="1"/>
</dbReference>
<dbReference type="InterPro" id="IPR000014">
    <property type="entry name" value="PAS"/>
</dbReference>
<gene>
    <name evidence="11" type="ORF">XD72_0158</name>
</gene>
<protein>
    <recommendedName>
        <fullName evidence="2">histidine kinase</fullName>
        <ecNumber evidence="2">2.7.13.3</ecNumber>
    </recommendedName>
</protein>
<keyword evidence="3 6" id="KW-0597">Phosphoprotein</keyword>
<dbReference type="PROSITE" id="PS50112">
    <property type="entry name" value="PAS"/>
    <property type="match status" value="4"/>
</dbReference>
<evidence type="ECO:0000259" key="8">
    <source>
        <dbReference type="PROSITE" id="PS50110"/>
    </source>
</evidence>
<feature type="domain" description="PAS" evidence="9">
    <location>
        <begin position="232"/>
        <end position="303"/>
    </location>
</feature>
<proteinExistence type="predicted"/>
<dbReference type="GO" id="GO:0000155">
    <property type="term" value="F:phosphorelay sensor kinase activity"/>
    <property type="evidence" value="ECO:0007669"/>
    <property type="project" value="InterPro"/>
</dbReference>
<dbReference type="InterPro" id="IPR001610">
    <property type="entry name" value="PAC"/>
</dbReference>
<feature type="domain" description="PAS" evidence="9">
    <location>
        <begin position="483"/>
        <end position="528"/>
    </location>
</feature>
<dbReference type="EC" id="2.7.13.3" evidence="2"/>
<feature type="domain" description="PAS" evidence="9">
    <location>
        <begin position="357"/>
        <end position="427"/>
    </location>
</feature>